<name>A0AC58SKP0_TOBAC</name>
<reference evidence="2" key="2">
    <citation type="submission" date="2025-08" db="UniProtKB">
        <authorList>
            <consortium name="RefSeq"/>
        </authorList>
    </citation>
    <scope>IDENTIFICATION</scope>
    <source>
        <tissue evidence="2">Leaf</tissue>
    </source>
</reference>
<keyword evidence="1" id="KW-1185">Reference proteome</keyword>
<dbReference type="RefSeq" id="XP_075085552.1">
    <property type="nucleotide sequence ID" value="XM_075229451.1"/>
</dbReference>
<sequence length="1020" mass="113221">MANQFLLYTIFLVFFISLFPPLIHQLSLSEDVAAVPSFAFSWVDNNDTFVAGAVATIMVKVIGKFDPAKFKHPFNPNISVNDKTGNSSYISGVSSNFGGNFGDWRISFVPIMTGLFNVLITDDHFNVFDSSLHFQVTPGSLDVSKCLLQWEVETKYFQIFSLMEGFIHQHDQYGNLVPGFYEFDVEVIENGTNLIIPVTDMQFKQVGLGIQLFSFSLTEPGDFKLMIYHKEMNNSISTMPFHFTVYIGYCDGMNSIVNGSGLNDSVAGEAARFSVLLKDAYLYPSLIELESLQVQIVNEFDSYHTQASIHPMKMVNGTLCGMDLNCGAQNDVELAFITLADTNLDPRSMKFSAFDVSYIPEKSGIYEIRVFCGNIPLNGGHPFSKAVSPGKVNISLSGPVKFSPKVAKLTKNEITVRLMDSYSNPVLLQQSKLKLEIGSVNRSGFSTWTFVDNKDGTYNGSYMAKDVGTYELCASFEGMRFLPCPFGVNVYTSEYFPRVQNDSVWVWEDDSIAFDALENDYFAGHNITIFEFSKPGHGSTLQYGRLFRYTPFKGFYGRDSFSYTICDVNGNIASGGVDISVLSIPPQFVSVPSQLLATEDVISPQFGGFPGLEIIYSDSTENISITFSAQSGTVFLSPMLMQFWKPSWSIATISNEVGETTELTLTGSLGEINFAIQLVQYFGDENFYGTDAIQVSTMNKNGKNKLDIPILVEPINDPPFINLPPFVILDQGSEEVIIFTRVRDKSAVFVGDPDLLHYPGNKSRFLVMFSVEVSSGFLSTKLPADLVSTTELKLKTSYQWQPLQTFVTISEHFTVKAKGIRFRGTLEDCNSVLEQLVYQGDKHHAILTVTVNDMGNYGCYPDCSEMMSIPHFVEASVSLMRERPLSSLFAHTFGSAILTEFILVLALGVILLFYICKCAFVLFNEKKRQVPRDFELSKVQNSQEVSLNEDLSDKMTRLRGCCSNSLSNLQLAKFHPRSCLQLGIGESPKSVNTSSKSSSEMTSTSGLSPVASAKDKEISA</sequence>
<organism evidence="1 2">
    <name type="scientific">Nicotiana tabacum</name>
    <name type="common">Common tobacco</name>
    <dbReference type="NCBI Taxonomy" id="4097"/>
    <lineage>
        <taxon>Eukaryota</taxon>
        <taxon>Viridiplantae</taxon>
        <taxon>Streptophyta</taxon>
        <taxon>Embryophyta</taxon>
        <taxon>Tracheophyta</taxon>
        <taxon>Spermatophyta</taxon>
        <taxon>Magnoliopsida</taxon>
        <taxon>eudicotyledons</taxon>
        <taxon>Gunneridae</taxon>
        <taxon>Pentapetalae</taxon>
        <taxon>asterids</taxon>
        <taxon>lamiids</taxon>
        <taxon>Solanales</taxon>
        <taxon>Solanaceae</taxon>
        <taxon>Nicotianoideae</taxon>
        <taxon>Nicotianeae</taxon>
        <taxon>Nicotiana</taxon>
    </lineage>
</organism>
<gene>
    <name evidence="2" type="primary">LOC107820954</name>
</gene>
<evidence type="ECO:0000313" key="1">
    <source>
        <dbReference type="Proteomes" id="UP000790787"/>
    </source>
</evidence>
<accession>A0AC58SKP0</accession>
<evidence type="ECO:0000313" key="2">
    <source>
        <dbReference type="RefSeq" id="XP_075085552.1"/>
    </source>
</evidence>
<reference evidence="1" key="1">
    <citation type="journal article" date="2014" name="Nat. Commun.">
        <title>The tobacco genome sequence and its comparison with those of tomato and potato.</title>
        <authorList>
            <person name="Sierro N."/>
            <person name="Battey J.N."/>
            <person name="Ouadi S."/>
            <person name="Bakaher N."/>
            <person name="Bovet L."/>
            <person name="Willig A."/>
            <person name="Goepfert S."/>
            <person name="Peitsch M.C."/>
            <person name="Ivanov N.V."/>
        </authorList>
    </citation>
    <scope>NUCLEOTIDE SEQUENCE [LARGE SCALE GENOMIC DNA]</scope>
</reference>
<dbReference type="Proteomes" id="UP000790787">
    <property type="component" value="Chromosome 14"/>
</dbReference>
<proteinExistence type="predicted"/>
<protein>
    <submittedName>
        <fullName evidence="2">Protein GAMETE EXPRESSED 2 isoform X3</fullName>
    </submittedName>
</protein>